<feature type="compositionally biased region" description="Basic and acidic residues" evidence="1">
    <location>
        <begin position="190"/>
        <end position="204"/>
    </location>
</feature>
<feature type="transmembrane region" description="Helical" evidence="2">
    <location>
        <begin position="48"/>
        <end position="68"/>
    </location>
</feature>
<feature type="region of interest" description="Disordered" evidence="1">
    <location>
        <begin position="181"/>
        <end position="204"/>
    </location>
</feature>
<evidence type="ECO:0000313" key="3">
    <source>
        <dbReference type="EMBL" id="CAH2079529.1"/>
    </source>
</evidence>
<proteinExistence type="predicted"/>
<dbReference type="PANTHER" id="PTHR37198">
    <property type="entry name" value="NUCLEOLIN"/>
    <property type="match status" value="1"/>
</dbReference>
<organism evidence="3 4">
    <name type="scientific">Thlaspi arvense</name>
    <name type="common">Field penny-cress</name>
    <dbReference type="NCBI Taxonomy" id="13288"/>
    <lineage>
        <taxon>Eukaryota</taxon>
        <taxon>Viridiplantae</taxon>
        <taxon>Streptophyta</taxon>
        <taxon>Embryophyta</taxon>
        <taxon>Tracheophyta</taxon>
        <taxon>Spermatophyta</taxon>
        <taxon>Magnoliopsida</taxon>
        <taxon>eudicotyledons</taxon>
        <taxon>Gunneridae</taxon>
        <taxon>Pentapetalae</taxon>
        <taxon>rosids</taxon>
        <taxon>malvids</taxon>
        <taxon>Brassicales</taxon>
        <taxon>Brassicaceae</taxon>
        <taxon>Thlaspideae</taxon>
        <taxon>Thlaspi</taxon>
    </lineage>
</organism>
<evidence type="ECO:0000256" key="1">
    <source>
        <dbReference type="SAM" id="MobiDB-lite"/>
    </source>
</evidence>
<accession>A0AAU9T8B2</accession>
<dbReference type="EMBL" id="OU466863">
    <property type="protein sequence ID" value="CAH2079529.1"/>
    <property type="molecule type" value="Genomic_DNA"/>
</dbReference>
<gene>
    <name evidence="3" type="ORF">TAV2_LOCUS24120</name>
</gene>
<keyword evidence="2" id="KW-0812">Transmembrane</keyword>
<protein>
    <submittedName>
        <fullName evidence="3">Uncharacterized protein</fullName>
    </submittedName>
</protein>
<evidence type="ECO:0000313" key="4">
    <source>
        <dbReference type="Proteomes" id="UP000836841"/>
    </source>
</evidence>
<keyword evidence="4" id="KW-1185">Reference proteome</keyword>
<keyword evidence="2" id="KW-0472">Membrane</keyword>
<reference evidence="3 4" key="1">
    <citation type="submission" date="2022-03" db="EMBL/GenBank/DDBJ databases">
        <authorList>
            <person name="Nunn A."/>
            <person name="Chopra R."/>
            <person name="Nunn A."/>
            <person name="Contreras Garrido A."/>
        </authorList>
    </citation>
    <scope>NUCLEOTIDE SEQUENCE [LARGE SCALE GENOMIC DNA]</scope>
</reference>
<dbReference type="Proteomes" id="UP000836841">
    <property type="component" value="Chromosome 7"/>
</dbReference>
<keyword evidence="2" id="KW-1133">Transmembrane helix</keyword>
<feature type="non-terminal residue" evidence="3">
    <location>
        <position position="287"/>
    </location>
</feature>
<dbReference type="PANTHER" id="PTHR37198:SF2">
    <property type="entry name" value="TRANSMEMBRANE PROTEIN"/>
    <property type="match status" value="1"/>
</dbReference>
<sequence>HFWIEEGATVDWKMGWIWKEGVSLGKKVLAVGFVMAFAPFFVPPLVVAFLIALISSLPYCLYLVSYVCTEKLMRKLLPATAFGDKTVQLRNKIGHGDVYNDRIARVAMSEPFLVQTEEDDRTHLRVANIVFDVYQSPEDMRKESKSLFKRFRDEGRNNKGVLEKAFGEENKVSRDNVIAGNKQVSGTTRRGGERESTTTKASTVKDMEKSSNEMVLYNEEQIWAKMEALRKIVGYSVARSTTYSQELKALYMFTGVELPTSMLDKEHQDIAHVSERLHFLMSVIGIK</sequence>
<name>A0AAU9T8B2_THLAR</name>
<dbReference type="AlphaFoldDB" id="A0AAU9T8B2"/>
<evidence type="ECO:0000256" key="2">
    <source>
        <dbReference type="SAM" id="Phobius"/>
    </source>
</evidence>